<dbReference type="EMBL" id="ML120403">
    <property type="protein sequence ID" value="RPA97585.1"/>
    <property type="molecule type" value="Genomic_DNA"/>
</dbReference>
<gene>
    <name evidence="2" type="ORF">L873DRAFT_1809645</name>
</gene>
<name>A0A3N4JH44_9PEZI</name>
<keyword evidence="1" id="KW-0472">Membrane</keyword>
<sequence>MPDNNPQTSLITAIDLQLSNNYRQHTNELHHLSSILRNFPTWSWSGAGVSLDCMYQSVTQNSDWLIEPVDVREAAQTNQAFFSSKECHQPTAPSSIAHPHRIRSNETKKGKWLVLSVIITTFSLSPIALMLLLPMMYPKYWLDCRLSSPACETRILDPIERTTWATGS</sequence>
<evidence type="ECO:0000256" key="1">
    <source>
        <dbReference type="SAM" id="Phobius"/>
    </source>
</evidence>
<accession>A0A3N4JH44</accession>
<evidence type="ECO:0000313" key="2">
    <source>
        <dbReference type="EMBL" id="RPA97585.1"/>
    </source>
</evidence>
<keyword evidence="1" id="KW-1133">Transmembrane helix</keyword>
<organism evidence="2 3">
    <name type="scientific">Choiromyces venosus 120613-1</name>
    <dbReference type="NCBI Taxonomy" id="1336337"/>
    <lineage>
        <taxon>Eukaryota</taxon>
        <taxon>Fungi</taxon>
        <taxon>Dikarya</taxon>
        <taxon>Ascomycota</taxon>
        <taxon>Pezizomycotina</taxon>
        <taxon>Pezizomycetes</taxon>
        <taxon>Pezizales</taxon>
        <taxon>Tuberaceae</taxon>
        <taxon>Choiromyces</taxon>
    </lineage>
</organism>
<protein>
    <submittedName>
        <fullName evidence="2">Uncharacterized protein</fullName>
    </submittedName>
</protein>
<keyword evidence="1" id="KW-0812">Transmembrane</keyword>
<dbReference type="Proteomes" id="UP000276215">
    <property type="component" value="Unassembled WGS sequence"/>
</dbReference>
<feature type="transmembrane region" description="Helical" evidence="1">
    <location>
        <begin position="112"/>
        <end position="133"/>
    </location>
</feature>
<keyword evidence="3" id="KW-1185">Reference proteome</keyword>
<proteinExistence type="predicted"/>
<dbReference type="AlphaFoldDB" id="A0A3N4JH44"/>
<evidence type="ECO:0000313" key="3">
    <source>
        <dbReference type="Proteomes" id="UP000276215"/>
    </source>
</evidence>
<reference evidence="2 3" key="1">
    <citation type="journal article" date="2018" name="Nat. Ecol. Evol.">
        <title>Pezizomycetes genomes reveal the molecular basis of ectomycorrhizal truffle lifestyle.</title>
        <authorList>
            <person name="Murat C."/>
            <person name="Payen T."/>
            <person name="Noel B."/>
            <person name="Kuo A."/>
            <person name="Morin E."/>
            <person name="Chen J."/>
            <person name="Kohler A."/>
            <person name="Krizsan K."/>
            <person name="Balestrini R."/>
            <person name="Da Silva C."/>
            <person name="Montanini B."/>
            <person name="Hainaut M."/>
            <person name="Levati E."/>
            <person name="Barry K.W."/>
            <person name="Belfiori B."/>
            <person name="Cichocki N."/>
            <person name="Clum A."/>
            <person name="Dockter R.B."/>
            <person name="Fauchery L."/>
            <person name="Guy J."/>
            <person name="Iotti M."/>
            <person name="Le Tacon F."/>
            <person name="Lindquist E.A."/>
            <person name="Lipzen A."/>
            <person name="Malagnac F."/>
            <person name="Mello A."/>
            <person name="Molinier V."/>
            <person name="Miyauchi S."/>
            <person name="Poulain J."/>
            <person name="Riccioni C."/>
            <person name="Rubini A."/>
            <person name="Sitrit Y."/>
            <person name="Splivallo R."/>
            <person name="Traeger S."/>
            <person name="Wang M."/>
            <person name="Zifcakova L."/>
            <person name="Wipf D."/>
            <person name="Zambonelli A."/>
            <person name="Paolocci F."/>
            <person name="Nowrousian M."/>
            <person name="Ottonello S."/>
            <person name="Baldrian P."/>
            <person name="Spatafora J.W."/>
            <person name="Henrissat B."/>
            <person name="Nagy L.G."/>
            <person name="Aury J.M."/>
            <person name="Wincker P."/>
            <person name="Grigoriev I.V."/>
            <person name="Bonfante P."/>
            <person name="Martin F.M."/>
        </authorList>
    </citation>
    <scope>NUCLEOTIDE SEQUENCE [LARGE SCALE GENOMIC DNA]</scope>
    <source>
        <strain evidence="2 3">120613-1</strain>
    </source>
</reference>